<comment type="caution">
    <text evidence="6">The sequence shown here is derived from an EMBL/GenBank/DDBJ whole genome shotgun (WGS) entry which is preliminary data.</text>
</comment>
<dbReference type="PROSITE" id="PS50931">
    <property type="entry name" value="HTH_LYSR"/>
    <property type="match status" value="1"/>
</dbReference>
<evidence type="ECO:0000313" key="6">
    <source>
        <dbReference type="EMBL" id="KRL55986.1"/>
    </source>
</evidence>
<evidence type="ECO:0000313" key="7">
    <source>
        <dbReference type="Proteomes" id="UP000051697"/>
    </source>
</evidence>
<comment type="similarity">
    <text evidence="1">Belongs to the LysR transcriptional regulatory family.</text>
</comment>
<dbReference type="Pfam" id="PF03466">
    <property type="entry name" value="LysR_substrate"/>
    <property type="match status" value="1"/>
</dbReference>
<dbReference type="GO" id="GO:0003677">
    <property type="term" value="F:DNA binding"/>
    <property type="evidence" value="ECO:0007669"/>
    <property type="project" value="UniProtKB-KW"/>
</dbReference>
<keyword evidence="3" id="KW-0238">DNA-binding</keyword>
<dbReference type="InterPro" id="IPR036390">
    <property type="entry name" value="WH_DNA-bd_sf"/>
</dbReference>
<dbReference type="FunFam" id="1.10.10.10:FF:000001">
    <property type="entry name" value="LysR family transcriptional regulator"/>
    <property type="match status" value="1"/>
</dbReference>
<dbReference type="GO" id="GO:0003700">
    <property type="term" value="F:DNA-binding transcription factor activity"/>
    <property type="evidence" value="ECO:0007669"/>
    <property type="project" value="InterPro"/>
</dbReference>
<evidence type="ECO:0000256" key="3">
    <source>
        <dbReference type="ARBA" id="ARBA00023125"/>
    </source>
</evidence>
<keyword evidence="7" id="KW-1185">Reference proteome</keyword>
<dbReference type="AlphaFoldDB" id="A0A0R1RPD9"/>
<dbReference type="GO" id="GO:0032993">
    <property type="term" value="C:protein-DNA complex"/>
    <property type="evidence" value="ECO:0007669"/>
    <property type="project" value="TreeGrafter"/>
</dbReference>
<dbReference type="PRINTS" id="PR00039">
    <property type="entry name" value="HTHLYSR"/>
</dbReference>
<sequence>MDIQKLKAFVDLAGTLSYTETAERLFTTQATISKQIIALEKELGVVLFDRQHRSIKITENGNLLLKYASQITDLETKMREAIIKKQHDQSLDLTIKTIPSISNYKALELISAFHQVYPEVNLHISEAESYELIPALKRVEADVIFMRTFNINKIEFEMVISETDEFVVVVPKNHYLAQFKDINISNLKDESFLMLSKETNLYAPIMKLIQSVGFTPKVIYEGKRIDLVLKFINQGMGISIMMNKTVDLRDYPELVKVPLVPKVASKLAFVRRKGDNTGTATDKFWNFLQTYEA</sequence>
<dbReference type="RefSeq" id="WP_057889547.1">
    <property type="nucleotide sequence ID" value="NZ_AZFE01000030.1"/>
</dbReference>
<dbReference type="Pfam" id="PF00126">
    <property type="entry name" value="HTH_1"/>
    <property type="match status" value="1"/>
</dbReference>
<organism evidence="6 7">
    <name type="scientific">Paucilactobacillus oligofermentans DSM 15707 = LMG 22743</name>
    <dbReference type="NCBI Taxonomy" id="1423778"/>
    <lineage>
        <taxon>Bacteria</taxon>
        <taxon>Bacillati</taxon>
        <taxon>Bacillota</taxon>
        <taxon>Bacilli</taxon>
        <taxon>Lactobacillales</taxon>
        <taxon>Lactobacillaceae</taxon>
        <taxon>Paucilactobacillus</taxon>
    </lineage>
</organism>
<dbReference type="Proteomes" id="UP000051697">
    <property type="component" value="Unassembled WGS sequence"/>
</dbReference>
<dbReference type="Gene3D" id="1.10.10.10">
    <property type="entry name" value="Winged helix-like DNA-binding domain superfamily/Winged helix DNA-binding domain"/>
    <property type="match status" value="1"/>
</dbReference>
<keyword evidence="4" id="KW-0804">Transcription</keyword>
<dbReference type="InterPro" id="IPR036388">
    <property type="entry name" value="WH-like_DNA-bd_sf"/>
</dbReference>
<gene>
    <name evidence="6" type="ORF">FC70_GL000571</name>
</gene>
<evidence type="ECO:0000259" key="5">
    <source>
        <dbReference type="PROSITE" id="PS50931"/>
    </source>
</evidence>
<dbReference type="EMBL" id="AZFE01000030">
    <property type="protein sequence ID" value="KRL55986.1"/>
    <property type="molecule type" value="Genomic_DNA"/>
</dbReference>
<dbReference type="PATRIC" id="fig|1423778.4.peg.598"/>
<evidence type="ECO:0000256" key="4">
    <source>
        <dbReference type="ARBA" id="ARBA00023163"/>
    </source>
</evidence>
<evidence type="ECO:0000256" key="2">
    <source>
        <dbReference type="ARBA" id="ARBA00023015"/>
    </source>
</evidence>
<dbReference type="KEGG" id="lol:LACOL_0725"/>
<feature type="domain" description="HTH lysR-type" evidence="5">
    <location>
        <begin position="1"/>
        <end position="58"/>
    </location>
</feature>
<dbReference type="SUPFAM" id="SSF46785">
    <property type="entry name" value="Winged helix' DNA-binding domain"/>
    <property type="match status" value="1"/>
</dbReference>
<dbReference type="InterPro" id="IPR005119">
    <property type="entry name" value="LysR_subst-bd"/>
</dbReference>
<evidence type="ECO:0000256" key="1">
    <source>
        <dbReference type="ARBA" id="ARBA00009437"/>
    </source>
</evidence>
<protein>
    <submittedName>
        <fullName evidence="6">LysR family transcriptional regulator</fullName>
    </submittedName>
</protein>
<dbReference type="PANTHER" id="PTHR30346:SF28">
    <property type="entry name" value="HTH-TYPE TRANSCRIPTIONAL REGULATOR CYNR"/>
    <property type="match status" value="1"/>
</dbReference>
<reference evidence="6 7" key="1">
    <citation type="journal article" date="2015" name="Genome Announc.">
        <title>Expanding the biotechnology potential of lactobacilli through comparative genomics of 213 strains and associated genera.</title>
        <authorList>
            <person name="Sun Z."/>
            <person name="Harris H.M."/>
            <person name="McCann A."/>
            <person name="Guo C."/>
            <person name="Argimon S."/>
            <person name="Zhang W."/>
            <person name="Yang X."/>
            <person name="Jeffery I.B."/>
            <person name="Cooney J.C."/>
            <person name="Kagawa T.F."/>
            <person name="Liu W."/>
            <person name="Song Y."/>
            <person name="Salvetti E."/>
            <person name="Wrobel A."/>
            <person name="Rasinkangas P."/>
            <person name="Parkhill J."/>
            <person name="Rea M.C."/>
            <person name="O'Sullivan O."/>
            <person name="Ritari J."/>
            <person name="Douillard F.P."/>
            <person name="Paul Ross R."/>
            <person name="Yang R."/>
            <person name="Briner A.E."/>
            <person name="Felis G.E."/>
            <person name="de Vos W.M."/>
            <person name="Barrangou R."/>
            <person name="Klaenhammer T.R."/>
            <person name="Caufield P.W."/>
            <person name="Cui Y."/>
            <person name="Zhang H."/>
            <person name="O'Toole P.W."/>
        </authorList>
    </citation>
    <scope>NUCLEOTIDE SEQUENCE [LARGE SCALE GENOMIC DNA]</scope>
    <source>
        <strain evidence="6 7">DSM 15707</strain>
    </source>
</reference>
<dbReference type="Gene3D" id="3.40.190.290">
    <property type="match status" value="1"/>
</dbReference>
<dbReference type="InterPro" id="IPR000847">
    <property type="entry name" value="LysR_HTH_N"/>
</dbReference>
<dbReference type="SUPFAM" id="SSF53850">
    <property type="entry name" value="Periplasmic binding protein-like II"/>
    <property type="match status" value="1"/>
</dbReference>
<name>A0A0R1RPD9_9LACO</name>
<dbReference type="CDD" id="cd05466">
    <property type="entry name" value="PBP2_LTTR_substrate"/>
    <property type="match status" value="1"/>
</dbReference>
<accession>A0A0R1RPD9</accession>
<dbReference type="STRING" id="1423778.FC70_GL000571"/>
<proteinExistence type="inferred from homology"/>
<keyword evidence="2" id="KW-0805">Transcription regulation</keyword>
<dbReference type="OrthoDB" id="119203at2"/>
<dbReference type="PANTHER" id="PTHR30346">
    <property type="entry name" value="TRANSCRIPTIONAL DUAL REGULATOR HCAR-RELATED"/>
    <property type="match status" value="1"/>
</dbReference>